<dbReference type="InterPro" id="IPR028992">
    <property type="entry name" value="Hedgehog/Intein_dom"/>
</dbReference>
<evidence type="ECO:0000313" key="2">
    <source>
        <dbReference type="EMBL" id="MEE8659247.1"/>
    </source>
</evidence>
<sequence>MLTKTEIAIETASQTEIEGDILPSKTWHTEVTSALDRQTYLAGTMIRTLSGEKRIEDILIGDRIAALVEGRMTGCDVINTGHYTVTASPGVDDDFSRFPIRILRGAIADNVPCCDLLVGAAHFIAFGDYLVPTHRLENGATIYYDHGISLSTHHHFATVENAVIWANNLPCRSAISSDKAIFSVSEVSDGSAPPYGLQHTATTPLQIASSDFIEPIARGILARAAHMGFRQEGELDMKPSQEVSCQVVDARGRAVAPIRHHGRTLLFNVETLQGLISIRSPAARPCDVVGPFIDDRRNLGLLIGEITVIFPDHVETVTRHLSEPNLFGWHGVEAGQAMRWTAGQAVLPMAELLDGQARILAIEIKAFGPYVVEDDIESTLAQLMLRIDQSK</sequence>
<proteinExistence type="predicted"/>
<dbReference type="EMBL" id="JAWJZY010000003">
    <property type="protein sequence ID" value="MEE8659247.1"/>
    <property type="molecule type" value="Genomic_DNA"/>
</dbReference>
<organism evidence="2 3">
    <name type="scientific">Sorlinia euscelidii</name>
    <dbReference type="NCBI Taxonomy" id="3081148"/>
    <lineage>
        <taxon>Bacteria</taxon>
        <taxon>Pseudomonadati</taxon>
        <taxon>Pseudomonadota</taxon>
        <taxon>Alphaproteobacteria</taxon>
        <taxon>Acetobacterales</taxon>
        <taxon>Acetobacteraceae</taxon>
        <taxon>Sorlinia</taxon>
    </lineage>
</organism>
<accession>A0ABU7U5W0</accession>
<gene>
    <name evidence="2" type="ORF">DOFOFD_09500</name>
</gene>
<dbReference type="Proteomes" id="UP001312908">
    <property type="component" value="Unassembled WGS sequence"/>
</dbReference>
<reference evidence="2 3" key="1">
    <citation type="submission" date="2023-10" db="EMBL/GenBank/DDBJ databases">
        <title>Sorlinia euscelidii gen. nov., sp. nov., an acetic acid bacteria isolated from the gut of Euscelidius variegatus emitter.</title>
        <authorList>
            <person name="Michoud G."/>
            <person name="Marasco R."/>
            <person name="Seferji K."/>
            <person name="Gonella E."/>
            <person name="Garuglieri E."/>
            <person name="Alma A."/>
            <person name="Mapelli F."/>
            <person name="Borin S."/>
            <person name="Daffonchio D."/>
            <person name="Crotti E."/>
        </authorList>
    </citation>
    <scope>NUCLEOTIDE SEQUENCE [LARGE SCALE GENOMIC DNA]</scope>
    <source>
        <strain evidence="2 3">EV16P</strain>
    </source>
</reference>
<comment type="caution">
    <text evidence="2">The sequence shown here is derived from an EMBL/GenBank/DDBJ whole genome shotgun (WGS) entry which is preliminary data.</text>
</comment>
<feature type="domain" description="Hedgehog/Intein (Hint)" evidence="1">
    <location>
        <begin position="40"/>
        <end position="175"/>
    </location>
</feature>
<protein>
    <recommendedName>
        <fullName evidence="1">Hedgehog/Intein (Hint) domain-containing protein</fullName>
    </recommendedName>
</protein>
<name>A0ABU7U5W0_9PROT</name>
<dbReference type="Pfam" id="PF13403">
    <property type="entry name" value="Hint_2"/>
    <property type="match status" value="1"/>
</dbReference>
<evidence type="ECO:0000259" key="1">
    <source>
        <dbReference type="Pfam" id="PF13403"/>
    </source>
</evidence>
<evidence type="ECO:0000313" key="3">
    <source>
        <dbReference type="Proteomes" id="UP001312908"/>
    </source>
</evidence>
<dbReference type="RefSeq" id="WP_394820080.1">
    <property type="nucleotide sequence ID" value="NZ_JAWJZY010000003.1"/>
</dbReference>
<keyword evidence="3" id="KW-1185">Reference proteome</keyword>